<dbReference type="Gene3D" id="3.40.50.200">
    <property type="entry name" value="Peptidase S8/S53 domain"/>
    <property type="match status" value="1"/>
</dbReference>
<dbReference type="EMBL" id="JAUYVI010000005">
    <property type="protein sequence ID" value="MDQ7249627.1"/>
    <property type="molecule type" value="Genomic_DNA"/>
</dbReference>
<dbReference type="SUPFAM" id="SSF52743">
    <property type="entry name" value="Subtilisin-like"/>
    <property type="match status" value="1"/>
</dbReference>
<accession>A0ABU0YR06</accession>
<dbReference type="InterPro" id="IPR000209">
    <property type="entry name" value="Peptidase_S8/S53_dom"/>
</dbReference>
<dbReference type="InterPro" id="IPR036852">
    <property type="entry name" value="Peptidase_S8/S53_dom_sf"/>
</dbReference>
<name>A0ABU0YR06_9PROT</name>
<dbReference type="Proteomes" id="UP001230156">
    <property type="component" value="Unassembled WGS sequence"/>
</dbReference>
<feature type="domain" description="Peptidase S8/S53" evidence="1">
    <location>
        <begin position="304"/>
        <end position="659"/>
    </location>
</feature>
<dbReference type="CDD" id="cd04847">
    <property type="entry name" value="Peptidases_S8_Subtilisin_like_2"/>
    <property type="match status" value="1"/>
</dbReference>
<organism evidence="2 3">
    <name type="scientific">Dongia sedimenti</name>
    <dbReference type="NCBI Taxonomy" id="3064282"/>
    <lineage>
        <taxon>Bacteria</taxon>
        <taxon>Pseudomonadati</taxon>
        <taxon>Pseudomonadota</taxon>
        <taxon>Alphaproteobacteria</taxon>
        <taxon>Rhodospirillales</taxon>
        <taxon>Dongiaceae</taxon>
        <taxon>Dongia</taxon>
    </lineage>
</organism>
<reference evidence="3" key="1">
    <citation type="submission" date="2023-08" db="EMBL/GenBank/DDBJ databases">
        <title>Rhodospirillaceae gen. nov., a novel taxon isolated from the Yangtze River Yuezi River estuary sludge.</title>
        <authorList>
            <person name="Ruan L."/>
        </authorList>
    </citation>
    <scope>NUCLEOTIDE SEQUENCE [LARGE SCALE GENOMIC DNA]</scope>
    <source>
        <strain evidence="3">R-7</strain>
    </source>
</reference>
<gene>
    <name evidence="2" type="ORF">Q8A70_18205</name>
</gene>
<keyword evidence="3" id="KW-1185">Reference proteome</keyword>
<proteinExistence type="predicted"/>
<dbReference type="Pfam" id="PF00082">
    <property type="entry name" value="Peptidase_S8"/>
    <property type="match status" value="1"/>
</dbReference>
<protein>
    <submittedName>
        <fullName evidence="2">S8 family peptidase</fullName>
    </submittedName>
</protein>
<evidence type="ECO:0000313" key="3">
    <source>
        <dbReference type="Proteomes" id="UP001230156"/>
    </source>
</evidence>
<dbReference type="RefSeq" id="WP_379957785.1">
    <property type="nucleotide sequence ID" value="NZ_JAUYVI010000005.1"/>
</dbReference>
<evidence type="ECO:0000259" key="1">
    <source>
        <dbReference type="Pfam" id="PF00082"/>
    </source>
</evidence>
<sequence>MAEGDFPLLVFAEPVAATKSNLSGGPTRIHFPPIGRQRARIAPQLAALSDAFEAKRLRLQQEAPIENPELVLVLEIAGDVQNFAKAVRRVPDLDWLVEWAEDNVAPDDDFYDEDDINKAFSGRLFLLGSNAEALNQLLNLWNRYEANPDLKFDRGYAPFKHVFAQLKKIRPWGVADRIGLDMRAYWQEQVDFGSPQIRFEIEAWYFGSVAKEGASRDEIRALVARLNGRVIGETIIDEIAYHGLLVELTSDAIGQILAGNYPELVLSDRIMFFRPRAQSIAGGGEEGGAVVPLPAPPVQAGLPVVALLDGLPMANHALLAGRLSIDDPDGWSADYEAKDRVHGTAMASLILHGELDENSTPFNRALYVRPVLRPNPADVMNPRRVETSPDDTLLIDLIHRAVKRIFDGDQGEAPAAPSVRVINLSIGDLNRVFMGQLSPWARLLDWLSYEFSVLFVVSAGNDASALALNSPRDGFAALSIANKRALALTELLRNEIERRLLSPAEAINVITVGSLHSDSSTFNPVGDRFDLFNTGSISPISRIGPGYKRSVKPEILMSGGRMLHRQRLGGEADQSILEIANSVLAPGHRVAGPPLQGGAFNESFYRRGTSNATALASRAAAQIYDVLENLRADHGAELPAIYDAVLIKALLTHGAVWGDELPPKLLAERPQFAEIQNGNTRRTREKDFLTRWLGYGAVDYQRGVTCTPERATLLGVGELRKDEALVFSAPLPPSLAGKVIWRRVIVTLAWMSPINSANQNYRRAKLWITPPQEQLRVRRTDVHEKAPLRGTVQHEILEGEDALAFVDGARFECKVNCKDDAGLNGDHVIRFALCVSLEVAVGAEVSVYEEVRDRIIPPVDIRPPG</sequence>
<dbReference type="InterPro" id="IPR034074">
    <property type="entry name" value="Y4bN_pept_dom"/>
</dbReference>
<comment type="caution">
    <text evidence="2">The sequence shown here is derived from an EMBL/GenBank/DDBJ whole genome shotgun (WGS) entry which is preliminary data.</text>
</comment>
<evidence type="ECO:0000313" key="2">
    <source>
        <dbReference type="EMBL" id="MDQ7249627.1"/>
    </source>
</evidence>